<feature type="signal peptide" evidence="2">
    <location>
        <begin position="1"/>
        <end position="19"/>
    </location>
</feature>
<dbReference type="Proteomes" id="UP000663850">
    <property type="component" value="Unassembled WGS sequence"/>
</dbReference>
<proteinExistence type="predicted"/>
<evidence type="ECO:0000256" key="1">
    <source>
        <dbReference type="SAM" id="MobiDB-lite"/>
    </source>
</evidence>
<protein>
    <submittedName>
        <fullName evidence="3">Uncharacterized protein</fullName>
    </submittedName>
</protein>
<feature type="region of interest" description="Disordered" evidence="1">
    <location>
        <begin position="68"/>
        <end position="106"/>
    </location>
</feature>
<evidence type="ECO:0000313" key="4">
    <source>
        <dbReference type="Proteomes" id="UP000663850"/>
    </source>
</evidence>
<keyword evidence="2" id="KW-0732">Signal</keyword>
<reference evidence="3" key="1">
    <citation type="submission" date="2021-01" db="EMBL/GenBank/DDBJ databases">
        <authorList>
            <person name="Kaushik A."/>
        </authorList>
    </citation>
    <scope>NUCLEOTIDE SEQUENCE</scope>
    <source>
        <strain evidence="3">Type strain: AG8-Rh-89/</strain>
    </source>
</reference>
<evidence type="ECO:0000313" key="3">
    <source>
        <dbReference type="EMBL" id="CAE6446891.1"/>
    </source>
</evidence>
<dbReference type="AlphaFoldDB" id="A0A8H3B3E8"/>
<feature type="compositionally biased region" description="Low complexity" evidence="1">
    <location>
        <begin position="68"/>
        <end position="91"/>
    </location>
</feature>
<comment type="caution">
    <text evidence="3">The sequence shown here is derived from an EMBL/GenBank/DDBJ whole genome shotgun (WGS) entry which is preliminary data.</text>
</comment>
<evidence type="ECO:0000256" key="2">
    <source>
        <dbReference type="SAM" id="SignalP"/>
    </source>
</evidence>
<accession>A0A8H3B3E8</accession>
<dbReference type="EMBL" id="CAJMWZ010002006">
    <property type="protein sequence ID" value="CAE6446891.1"/>
    <property type="molecule type" value="Genomic_DNA"/>
</dbReference>
<name>A0A8H3B3E8_9AGAM</name>
<sequence>MRVNILASVLLALLPFAATTSVEESDLGVGAENDFVDTISSSLALSGGNMISARWGRVLLQRELLQERVPTTASRSQPSSEAAAAAMARPAAFDEPSKSIDTPGEA</sequence>
<feature type="chain" id="PRO_5034586546" evidence="2">
    <location>
        <begin position="20"/>
        <end position="106"/>
    </location>
</feature>
<organism evidence="3 4">
    <name type="scientific">Rhizoctonia solani</name>
    <dbReference type="NCBI Taxonomy" id="456999"/>
    <lineage>
        <taxon>Eukaryota</taxon>
        <taxon>Fungi</taxon>
        <taxon>Dikarya</taxon>
        <taxon>Basidiomycota</taxon>
        <taxon>Agaricomycotina</taxon>
        <taxon>Agaricomycetes</taxon>
        <taxon>Cantharellales</taxon>
        <taxon>Ceratobasidiaceae</taxon>
        <taxon>Rhizoctonia</taxon>
    </lineage>
</organism>
<gene>
    <name evidence="3" type="ORF">RDB_LOCUS36665</name>
</gene>